<organism evidence="1 2">
    <name type="scientific">Ktedonobacter robiniae</name>
    <dbReference type="NCBI Taxonomy" id="2778365"/>
    <lineage>
        <taxon>Bacteria</taxon>
        <taxon>Bacillati</taxon>
        <taxon>Chloroflexota</taxon>
        <taxon>Ktedonobacteria</taxon>
        <taxon>Ktedonobacterales</taxon>
        <taxon>Ktedonobacteraceae</taxon>
        <taxon>Ktedonobacter</taxon>
    </lineage>
</organism>
<comment type="caution">
    <text evidence="1">The sequence shown here is derived from an EMBL/GenBank/DDBJ whole genome shotgun (WGS) entry which is preliminary data.</text>
</comment>
<sequence>MTIFAQTFSCKGQTVRTIAVYAVMIELSTLPGLQVASAEKKENQA</sequence>
<dbReference type="EMBL" id="BNJG01000003">
    <property type="protein sequence ID" value="GHO59820.1"/>
    <property type="molecule type" value="Genomic_DNA"/>
</dbReference>
<name>A0ABQ3V4K2_9CHLR</name>
<protein>
    <submittedName>
        <fullName evidence="1">Uncharacterized protein</fullName>
    </submittedName>
</protein>
<evidence type="ECO:0000313" key="1">
    <source>
        <dbReference type="EMBL" id="GHO59820.1"/>
    </source>
</evidence>
<reference evidence="1 2" key="1">
    <citation type="journal article" date="2021" name="Int. J. Syst. Evol. Microbiol.">
        <title>Reticulibacter mediterranei gen. nov., sp. nov., within the new family Reticulibacteraceae fam. nov., and Ktedonospora formicarum gen. nov., sp. nov., Ktedonobacter robiniae sp. nov., Dictyobacter formicarum sp. nov. and Dictyobacter arantiisoli sp. nov., belonging to the class Ktedonobacteria.</title>
        <authorList>
            <person name="Yabe S."/>
            <person name="Zheng Y."/>
            <person name="Wang C.M."/>
            <person name="Sakai Y."/>
            <person name="Abe K."/>
            <person name="Yokota A."/>
            <person name="Donadio S."/>
            <person name="Cavaletti L."/>
            <person name="Monciardini P."/>
        </authorList>
    </citation>
    <scope>NUCLEOTIDE SEQUENCE [LARGE SCALE GENOMIC DNA]</scope>
    <source>
        <strain evidence="1 2">SOSP1-30</strain>
    </source>
</reference>
<dbReference type="Proteomes" id="UP000654345">
    <property type="component" value="Unassembled WGS sequence"/>
</dbReference>
<proteinExistence type="predicted"/>
<keyword evidence="2" id="KW-1185">Reference proteome</keyword>
<accession>A0ABQ3V4K2</accession>
<gene>
    <name evidence="1" type="ORF">KSB_82950</name>
</gene>
<evidence type="ECO:0000313" key="2">
    <source>
        <dbReference type="Proteomes" id="UP000654345"/>
    </source>
</evidence>